<gene>
    <name evidence="1" type="ORF">Hs30E_07160</name>
</gene>
<dbReference type="AlphaFoldDB" id="A0A6A0BBY2"/>
<dbReference type="Proteomes" id="UP000480303">
    <property type="component" value="Unassembled WGS sequence"/>
</dbReference>
<name>A0A6A0BBY2_9LACT</name>
<dbReference type="Pfam" id="PF12784">
    <property type="entry name" value="PDDEXK_2"/>
    <property type="match status" value="1"/>
</dbReference>
<evidence type="ECO:0000313" key="2">
    <source>
        <dbReference type="Proteomes" id="UP000480303"/>
    </source>
</evidence>
<sequence length="119" mass="13633">MIHAVLGLDVKDLEILDGKQFRRTENDLGESGIFYTEVDVLAKLDNGSQVIIEIQVAKQKAFLKRLLTYSVEQMVNNFEKARETVDSTHSAYSFVQPVYIVSILFENFSKTMCHFKIIL</sequence>
<reference evidence="1 2" key="1">
    <citation type="submission" date="2020-02" db="EMBL/GenBank/DDBJ databases">
        <title>Draft genome sequence of Lactococcus sp. Hs30E4-3.</title>
        <authorList>
            <person name="Noda S."/>
            <person name="Yuki M."/>
            <person name="Ohkuma M."/>
        </authorList>
    </citation>
    <scope>NUCLEOTIDE SEQUENCE [LARGE SCALE GENOMIC DNA]</scope>
    <source>
        <strain evidence="1 2">Hs30E4-3</strain>
    </source>
</reference>
<protein>
    <submittedName>
        <fullName evidence="1">Uncharacterized protein</fullName>
    </submittedName>
</protein>
<proteinExistence type="predicted"/>
<evidence type="ECO:0000313" key="1">
    <source>
        <dbReference type="EMBL" id="GFH42165.1"/>
    </source>
</evidence>
<comment type="caution">
    <text evidence="1">The sequence shown here is derived from an EMBL/GenBank/DDBJ whole genome shotgun (WGS) entry which is preliminary data.</text>
</comment>
<keyword evidence="2" id="KW-1185">Reference proteome</keyword>
<accession>A0A6A0BBY2</accession>
<dbReference type="RefSeq" id="WP_172208021.1">
    <property type="nucleotide sequence ID" value="NZ_BLLI01000014.1"/>
</dbReference>
<dbReference type="EMBL" id="BLLI01000014">
    <property type="protein sequence ID" value="GFH42165.1"/>
    <property type="molecule type" value="Genomic_DNA"/>
</dbReference>
<organism evidence="1 2">
    <name type="scientific">Pseudolactococcus hodotermopsidis</name>
    <dbReference type="NCBI Taxonomy" id="2709157"/>
    <lineage>
        <taxon>Bacteria</taxon>
        <taxon>Bacillati</taxon>
        <taxon>Bacillota</taxon>
        <taxon>Bacilli</taxon>
        <taxon>Lactobacillales</taxon>
        <taxon>Streptococcaceae</taxon>
        <taxon>Pseudolactococcus</taxon>
    </lineage>
</organism>